<dbReference type="SUPFAM" id="SSF55424">
    <property type="entry name" value="FAD/NAD-linked reductases, dimerisation (C-terminal) domain"/>
    <property type="match status" value="1"/>
</dbReference>
<evidence type="ECO:0000256" key="5">
    <source>
        <dbReference type="ARBA" id="ARBA00023002"/>
    </source>
</evidence>
<feature type="domain" description="FAD/NAD(P)-binding" evidence="7">
    <location>
        <begin position="20"/>
        <end position="256"/>
    </location>
</feature>
<dbReference type="PRINTS" id="PR00411">
    <property type="entry name" value="PNDRDTASEI"/>
</dbReference>
<name>A0A2M7TYV9_9BACT</name>
<protein>
    <submittedName>
        <fullName evidence="8">Dihydrolipoamide dehydrogenase</fullName>
    </submittedName>
</protein>
<accession>A0A2M7TYV9</accession>
<dbReference type="FunFam" id="3.30.390.30:FF:000001">
    <property type="entry name" value="Dihydrolipoyl dehydrogenase"/>
    <property type="match status" value="1"/>
</dbReference>
<comment type="cofactor">
    <cofactor evidence="1">
        <name>FAD</name>
        <dbReference type="ChEBI" id="CHEBI:57692"/>
    </cofactor>
</comment>
<keyword evidence="5" id="KW-0560">Oxidoreductase</keyword>
<reference evidence="9" key="1">
    <citation type="submission" date="2017-09" db="EMBL/GenBank/DDBJ databases">
        <title>Depth-based differentiation of microbial function through sediment-hosted aquifers and enrichment of novel symbionts in the deep terrestrial subsurface.</title>
        <authorList>
            <person name="Probst A.J."/>
            <person name="Ladd B."/>
            <person name="Jarett J.K."/>
            <person name="Geller-Mcgrath D.E."/>
            <person name="Sieber C.M.K."/>
            <person name="Emerson J.B."/>
            <person name="Anantharaman K."/>
            <person name="Thomas B.C."/>
            <person name="Malmstrom R."/>
            <person name="Stieglmeier M."/>
            <person name="Klingl A."/>
            <person name="Woyke T."/>
            <person name="Ryan C.M."/>
            <person name="Banfield J.F."/>
        </authorList>
    </citation>
    <scope>NUCLEOTIDE SEQUENCE [LARGE SCALE GENOMIC DNA]</scope>
</reference>
<dbReference type="PRINTS" id="PR00368">
    <property type="entry name" value="FADPNR"/>
</dbReference>
<evidence type="ECO:0000259" key="6">
    <source>
        <dbReference type="Pfam" id="PF02852"/>
    </source>
</evidence>
<proteinExistence type="inferred from homology"/>
<evidence type="ECO:0000313" key="9">
    <source>
        <dbReference type="Proteomes" id="UP000228503"/>
    </source>
</evidence>
<organism evidence="8 9">
    <name type="scientific">Candidatus Roizmanbacteria bacterium CG_4_10_14_0_2_um_filter_39_13</name>
    <dbReference type="NCBI Taxonomy" id="1974825"/>
    <lineage>
        <taxon>Bacteria</taxon>
        <taxon>Candidatus Roizmaniibacteriota</taxon>
    </lineage>
</organism>
<sequence>IRASEKFGIKSKIEEIDFASIVKRVSEVVDTDSSNIEKSVRENGNPMLYKMRGKFIAPKRMQVGKEQIEAEKVFIVGGTRPSTPPIPGLETTPYLDSTKALRLEEQPEHLIVIGGGYIAAELAHFYGALGTRVTILVRGNLMLSNEDEEIVQWFTNEFSKKYELLFNTQAESVSYQNDKFTITIKDSEKKLESDQLLVVTGRVPNTDILDVKTTGVEVDDKGYIKVNEYLETNVKGIWAFGDILGILPFRHTANDQVGFSLRNAFTDKKVPFDPFAIGHAVFSSPQVAGVGKTEQQLKKEGITYKVGRAELKDTGMGGALQENGLVKVLADDTGQKILGVHIVGPEASVLIHEAIVAMKANGTVSAITNSVYIHPALPEWLQRAFFAIK</sequence>
<dbReference type="PANTHER" id="PTHR43014">
    <property type="entry name" value="MERCURIC REDUCTASE"/>
    <property type="match status" value="1"/>
</dbReference>
<gene>
    <name evidence="8" type="ORF">COY16_02970</name>
</gene>
<dbReference type="InterPro" id="IPR036188">
    <property type="entry name" value="FAD/NAD-bd_sf"/>
</dbReference>
<dbReference type="Gene3D" id="3.30.390.30">
    <property type="match status" value="1"/>
</dbReference>
<dbReference type="AlphaFoldDB" id="A0A2M7TYV9"/>
<evidence type="ECO:0000256" key="3">
    <source>
        <dbReference type="ARBA" id="ARBA00022630"/>
    </source>
</evidence>
<dbReference type="Gene3D" id="3.50.50.60">
    <property type="entry name" value="FAD/NAD(P)-binding domain"/>
    <property type="match status" value="2"/>
</dbReference>
<comment type="caution">
    <text evidence="8">The sequence shown here is derived from an EMBL/GenBank/DDBJ whole genome shotgun (WGS) entry which is preliminary data.</text>
</comment>
<evidence type="ECO:0000256" key="1">
    <source>
        <dbReference type="ARBA" id="ARBA00001974"/>
    </source>
</evidence>
<feature type="non-terminal residue" evidence="8">
    <location>
        <position position="1"/>
    </location>
</feature>
<comment type="similarity">
    <text evidence="2">Belongs to the class-I pyridine nucleotide-disulfide oxidoreductase family.</text>
</comment>
<keyword evidence="3" id="KW-0285">Flavoprotein</keyword>
<dbReference type="Pfam" id="PF07992">
    <property type="entry name" value="Pyr_redox_2"/>
    <property type="match status" value="1"/>
</dbReference>
<evidence type="ECO:0000313" key="8">
    <source>
        <dbReference type="EMBL" id="PIZ63011.1"/>
    </source>
</evidence>
<dbReference type="InterPro" id="IPR016156">
    <property type="entry name" value="FAD/NAD-linked_Rdtase_dimer_sf"/>
</dbReference>
<evidence type="ECO:0000259" key="7">
    <source>
        <dbReference type="Pfam" id="PF07992"/>
    </source>
</evidence>
<dbReference type="SUPFAM" id="SSF51905">
    <property type="entry name" value="FAD/NAD(P)-binding domain"/>
    <property type="match status" value="1"/>
</dbReference>
<dbReference type="GO" id="GO:0050660">
    <property type="term" value="F:flavin adenine dinucleotide binding"/>
    <property type="evidence" value="ECO:0007669"/>
    <property type="project" value="TreeGrafter"/>
</dbReference>
<dbReference type="Proteomes" id="UP000228503">
    <property type="component" value="Unassembled WGS sequence"/>
</dbReference>
<evidence type="ECO:0000256" key="4">
    <source>
        <dbReference type="ARBA" id="ARBA00022827"/>
    </source>
</evidence>
<dbReference type="Pfam" id="PF02852">
    <property type="entry name" value="Pyr_redox_dim"/>
    <property type="match status" value="1"/>
</dbReference>
<keyword evidence="4" id="KW-0274">FAD</keyword>
<dbReference type="InterPro" id="IPR004099">
    <property type="entry name" value="Pyr_nucl-diS_OxRdtase_dimer"/>
</dbReference>
<feature type="domain" description="Pyridine nucleotide-disulphide oxidoreductase dimerisation" evidence="6">
    <location>
        <begin position="280"/>
        <end position="384"/>
    </location>
</feature>
<evidence type="ECO:0000256" key="2">
    <source>
        <dbReference type="ARBA" id="ARBA00007532"/>
    </source>
</evidence>
<dbReference type="PANTHER" id="PTHR43014:SF4">
    <property type="entry name" value="PYRIDINE NUCLEOTIDE-DISULFIDE OXIDOREDUCTASE RCLA-RELATED"/>
    <property type="match status" value="1"/>
</dbReference>
<dbReference type="GO" id="GO:0003955">
    <property type="term" value="F:NAD(P)H dehydrogenase (quinone) activity"/>
    <property type="evidence" value="ECO:0007669"/>
    <property type="project" value="TreeGrafter"/>
</dbReference>
<dbReference type="EMBL" id="PFOB01000036">
    <property type="protein sequence ID" value="PIZ63011.1"/>
    <property type="molecule type" value="Genomic_DNA"/>
</dbReference>
<dbReference type="InterPro" id="IPR023753">
    <property type="entry name" value="FAD/NAD-binding_dom"/>
</dbReference>